<evidence type="ECO:0000313" key="3">
    <source>
        <dbReference type="Proteomes" id="UP000772434"/>
    </source>
</evidence>
<feature type="signal peptide" evidence="1">
    <location>
        <begin position="1"/>
        <end position="22"/>
    </location>
</feature>
<dbReference type="Proteomes" id="UP000772434">
    <property type="component" value="Unassembled WGS sequence"/>
</dbReference>
<dbReference type="OrthoDB" id="3223416at2759"/>
<accession>A0A9P5U8S7</accession>
<organism evidence="2 3">
    <name type="scientific">Rhodocollybia butyracea</name>
    <dbReference type="NCBI Taxonomy" id="206335"/>
    <lineage>
        <taxon>Eukaryota</taxon>
        <taxon>Fungi</taxon>
        <taxon>Dikarya</taxon>
        <taxon>Basidiomycota</taxon>
        <taxon>Agaricomycotina</taxon>
        <taxon>Agaricomycetes</taxon>
        <taxon>Agaricomycetidae</taxon>
        <taxon>Agaricales</taxon>
        <taxon>Marasmiineae</taxon>
        <taxon>Omphalotaceae</taxon>
        <taxon>Rhodocollybia</taxon>
    </lineage>
</organism>
<feature type="chain" id="PRO_5040173734" evidence="1">
    <location>
        <begin position="23"/>
        <end position="174"/>
    </location>
</feature>
<keyword evidence="1" id="KW-0732">Signal</keyword>
<keyword evidence="3" id="KW-1185">Reference proteome</keyword>
<dbReference type="AlphaFoldDB" id="A0A9P5U8S7"/>
<reference evidence="2" key="1">
    <citation type="submission" date="2020-11" db="EMBL/GenBank/DDBJ databases">
        <authorList>
            <consortium name="DOE Joint Genome Institute"/>
            <person name="Ahrendt S."/>
            <person name="Riley R."/>
            <person name="Andreopoulos W."/>
            <person name="Labutti K."/>
            <person name="Pangilinan J."/>
            <person name="Ruiz-Duenas F.J."/>
            <person name="Barrasa J.M."/>
            <person name="Sanchez-Garcia M."/>
            <person name="Camarero S."/>
            <person name="Miyauchi S."/>
            <person name="Serrano A."/>
            <person name="Linde D."/>
            <person name="Babiker R."/>
            <person name="Drula E."/>
            <person name="Ayuso-Fernandez I."/>
            <person name="Pacheco R."/>
            <person name="Padilla G."/>
            <person name="Ferreira P."/>
            <person name="Barriuso J."/>
            <person name="Kellner H."/>
            <person name="Castanera R."/>
            <person name="Alfaro M."/>
            <person name="Ramirez L."/>
            <person name="Pisabarro A.G."/>
            <person name="Kuo A."/>
            <person name="Tritt A."/>
            <person name="Lipzen A."/>
            <person name="He G."/>
            <person name="Yan M."/>
            <person name="Ng V."/>
            <person name="Cullen D."/>
            <person name="Martin F."/>
            <person name="Rosso M.-N."/>
            <person name="Henrissat B."/>
            <person name="Hibbett D."/>
            <person name="Martinez A.T."/>
            <person name="Grigoriev I.V."/>
        </authorList>
    </citation>
    <scope>NUCLEOTIDE SEQUENCE</scope>
    <source>
        <strain evidence="2">AH 40177</strain>
    </source>
</reference>
<evidence type="ECO:0000256" key="1">
    <source>
        <dbReference type="SAM" id="SignalP"/>
    </source>
</evidence>
<comment type="caution">
    <text evidence="2">The sequence shown here is derived from an EMBL/GenBank/DDBJ whole genome shotgun (WGS) entry which is preliminary data.</text>
</comment>
<protein>
    <submittedName>
        <fullName evidence="2">Small secreted protein</fullName>
    </submittedName>
</protein>
<gene>
    <name evidence="2" type="ORF">BDP27DRAFT_1220880</name>
</gene>
<evidence type="ECO:0000313" key="2">
    <source>
        <dbReference type="EMBL" id="KAF9070306.1"/>
    </source>
</evidence>
<sequence length="174" mass="18101">MRFFSLIATTLQVSALALGTAAVNRPNSTTTLLVNAIVGKQNASSVECWAVEPGFQISPQLDKTGNNILQLGSLSSASYSVWPNAGGPIDLGFHNAPAIQWVVMLMGGGNITFPDPTTPNLTVSPGELFIAADVAGTSTDGHRTVGDSGSVVLQMPFEEGAIVNHTILSYSPCN</sequence>
<dbReference type="EMBL" id="JADNRY010000041">
    <property type="protein sequence ID" value="KAF9070306.1"/>
    <property type="molecule type" value="Genomic_DNA"/>
</dbReference>
<proteinExistence type="predicted"/>
<name>A0A9P5U8S7_9AGAR</name>